<dbReference type="PANTHER" id="PTHR40758:SF1">
    <property type="entry name" value="CONSERVED PROTEIN"/>
    <property type="match status" value="1"/>
</dbReference>
<evidence type="ECO:0000313" key="3">
    <source>
        <dbReference type="EMBL" id="RJQ83476.1"/>
    </source>
</evidence>
<accession>A0A419I178</accession>
<sequence>MDTPRLLEAIDIHADRLKAAALTTGPRAPVPNCPQWTMKDLVVHLNGLFSYVTAMIAGDGADRPASTDGGWPDLLGHWDGGRLAAREALRRPADHPTRSPFPQGTFTVGDWTRRMAHELAIHRLDAEGALPVPPDTRFAPEFAEDGIDEYLAFLLPRRAPSGTRDGVIEVHGGTRAWTLVLRHGERPALGEGSPDVILSGPADDVYRALWGRPHAAATTGDPAVLDLLKTP</sequence>
<dbReference type="Proteomes" id="UP000285112">
    <property type="component" value="Unassembled WGS sequence"/>
</dbReference>
<feature type="domain" description="Mycothiol-dependent maleylpyruvate isomerase metal-binding" evidence="2">
    <location>
        <begin position="13"/>
        <end position="126"/>
    </location>
</feature>
<dbReference type="Pfam" id="PF07398">
    <property type="entry name" value="MDMPI_C"/>
    <property type="match status" value="1"/>
</dbReference>
<evidence type="ECO:0000259" key="2">
    <source>
        <dbReference type="Pfam" id="PF11716"/>
    </source>
</evidence>
<keyword evidence="3" id="KW-0413">Isomerase</keyword>
<dbReference type="InterPro" id="IPR017517">
    <property type="entry name" value="Maleyloyr_isom"/>
</dbReference>
<dbReference type="GO" id="GO:0016853">
    <property type="term" value="F:isomerase activity"/>
    <property type="evidence" value="ECO:0007669"/>
    <property type="project" value="UniProtKB-KW"/>
</dbReference>
<proteinExistence type="predicted"/>
<dbReference type="EMBL" id="QZFV01000096">
    <property type="protein sequence ID" value="RJQ83476.1"/>
    <property type="molecule type" value="Genomic_DNA"/>
</dbReference>
<dbReference type="GO" id="GO:0046872">
    <property type="term" value="F:metal ion binding"/>
    <property type="evidence" value="ECO:0007669"/>
    <property type="project" value="InterPro"/>
</dbReference>
<dbReference type="OrthoDB" id="3671213at2"/>
<keyword evidence="3" id="KW-0670">Pyruvate</keyword>
<organism evidence="3 4">
    <name type="scientific">Amycolatopsis panacis</name>
    <dbReference type="NCBI Taxonomy" id="2340917"/>
    <lineage>
        <taxon>Bacteria</taxon>
        <taxon>Bacillati</taxon>
        <taxon>Actinomycetota</taxon>
        <taxon>Actinomycetes</taxon>
        <taxon>Pseudonocardiales</taxon>
        <taxon>Pseudonocardiaceae</taxon>
        <taxon>Amycolatopsis</taxon>
    </lineage>
</organism>
<gene>
    <name evidence="3" type="ORF">D5S19_19880</name>
</gene>
<dbReference type="NCBIfam" id="TIGR03083">
    <property type="entry name" value="maleylpyruvate isomerase family mycothiol-dependent enzyme"/>
    <property type="match status" value="1"/>
</dbReference>
<dbReference type="SUPFAM" id="SSF109854">
    <property type="entry name" value="DinB/YfiT-like putative metalloenzymes"/>
    <property type="match status" value="1"/>
</dbReference>
<comment type="caution">
    <text evidence="3">The sequence shown here is derived from an EMBL/GenBank/DDBJ whole genome shotgun (WGS) entry which is preliminary data.</text>
</comment>
<keyword evidence="4" id="KW-1185">Reference proteome</keyword>
<dbReference type="AlphaFoldDB" id="A0A419I178"/>
<dbReference type="InterPro" id="IPR034660">
    <property type="entry name" value="DinB/YfiT-like"/>
</dbReference>
<reference evidence="3 4" key="1">
    <citation type="submission" date="2018-09" db="EMBL/GenBank/DDBJ databases">
        <title>YIM PH 21725 draft genome.</title>
        <authorList>
            <person name="Miao C."/>
        </authorList>
    </citation>
    <scope>NUCLEOTIDE SEQUENCE [LARGE SCALE GENOMIC DNA]</scope>
    <source>
        <strain evidence="4">YIM PH21725</strain>
    </source>
</reference>
<protein>
    <submittedName>
        <fullName evidence="3">Maleylpyruvate isomerase family mycothiol-dependent enzyme</fullName>
    </submittedName>
</protein>
<dbReference type="Pfam" id="PF11716">
    <property type="entry name" value="MDMPI_N"/>
    <property type="match status" value="1"/>
</dbReference>
<evidence type="ECO:0000259" key="1">
    <source>
        <dbReference type="Pfam" id="PF07398"/>
    </source>
</evidence>
<dbReference type="InterPro" id="IPR010872">
    <property type="entry name" value="MDMPI_C-term_domain"/>
</dbReference>
<feature type="domain" description="MDMPI C-terminal" evidence="1">
    <location>
        <begin position="141"/>
        <end position="226"/>
    </location>
</feature>
<name>A0A419I178_9PSEU</name>
<dbReference type="InterPro" id="IPR024344">
    <property type="entry name" value="MDMPI_metal-binding"/>
</dbReference>
<dbReference type="PANTHER" id="PTHR40758">
    <property type="entry name" value="CONSERVED PROTEIN"/>
    <property type="match status" value="1"/>
</dbReference>
<dbReference type="GO" id="GO:0005886">
    <property type="term" value="C:plasma membrane"/>
    <property type="evidence" value="ECO:0007669"/>
    <property type="project" value="TreeGrafter"/>
</dbReference>
<evidence type="ECO:0000313" key="4">
    <source>
        <dbReference type="Proteomes" id="UP000285112"/>
    </source>
</evidence>